<dbReference type="Pfam" id="PF00512">
    <property type="entry name" value="HisKA"/>
    <property type="match status" value="1"/>
</dbReference>
<reference evidence="17 18" key="1">
    <citation type="journal article" date="2016" name="Antonie Van Leeuwenhoek">
        <title>Photobacterium sanguinicancri sp. nov. isolated from marine animals.</title>
        <authorList>
            <person name="Gomez-Gil B."/>
            <person name="Roque A."/>
            <person name="Rotllant G."/>
            <person name="Romalde J.L."/>
            <person name="Doce A."/>
            <person name="Eggermont M."/>
            <person name="Defoirdt T."/>
        </authorList>
    </citation>
    <scope>NUCLEOTIDE SEQUENCE [LARGE SCALE GENOMIC DNA]</scope>
    <source>
        <strain evidence="17 18">CAIM 1827</strain>
    </source>
</reference>
<evidence type="ECO:0000256" key="2">
    <source>
        <dbReference type="ARBA" id="ARBA00004429"/>
    </source>
</evidence>
<dbReference type="PROSITE" id="PS50109">
    <property type="entry name" value="HIS_KIN"/>
    <property type="match status" value="1"/>
</dbReference>
<evidence type="ECO:0000256" key="13">
    <source>
        <dbReference type="ARBA" id="ARBA00023136"/>
    </source>
</evidence>
<dbReference type="EMBL" id="NOIF01000206">
    <property type="protein sequence ID" value="OZS41944.1"/>
    <property type="molecule type" value="Genomic_DNA"/>
</dbReference>
<name>A0ABX4FSY9_9GAMM</name>
<dbReference type="RefSeq" id="WP_094958552.1">
    <property type="nucleotide sequence ID" value="NZ_NOIF01000206.1"/>
</dbReference>
<dbReference type="Gene3D" id="1.10.287.130">
    <property type="match status" value="1"/>
</dbReference>
<dbReference type="InterPro" id="IPR004358">
    <property type="entry name" value="Sig_transdc_His_kin-like_C"/>
</dbReference>
<sequence length="453" mass="50719">MKLALKNSMATKLIAMYMASSFIVLASFTLIVQYAIKHHFYAQDYQLLNSKFLTVAATLDDLQSNSSPVLTENFAFLWVINHDGKLTYSNSTLALPPALSVQNALEWKDNGHSYRGFRFKMQHPQYDAIVLAINMDYHKSFINELDIVLLWTFLISNLISGAYAIFTVKKGLSPLQELQSYLDKVSIQHLDVRVPNNKLPVELSQLVATQNKMLDRLQCGFSRLSEFSSDIAHELKTPLTNMMTQTQVALSAARTPVEYQDVLGSNAEEIERLNKTIKDTLYLAKSENQLLHSNKEPLKLTTIIQTLIEFYELLAEDKNVTIDIVELNLTEDGIQLGDKQMLQRAISNILSNALRHCDSNSVITIQLSSDDDYNAIKIINTGEPIPASSLPYLFDRFYRADKSRKHTSSVGAGLGLAITKSIVQAHGGDISVSSIQRVTAFSLMLKKTTAALF</sequence>
<comment type="function">
    <text evidence="14">Member of a two-component regulatory system.</text>
</comment>
<evidence type="ECO:0000256" key="11">
    <source>
        <dbReference type="ARBA" id="ARBA00022989"/>
    </source>
</evidence>
<evidence type="ECO:0000256" key="1">
    <source>
        <dbReference type="ARBA" id="ARBA00000085"/>
    </source>
</evidence>
<dbReference type="InterPro" id="IPR050428">
    <property type="entry name" value="TCS_sensor_his_kinase"/>
</dbReference>
<dbReference type="SMART" id="SM00388">
    <property type="entry name" value="HisKA"/>
    <property type="match status" value="1"/>
</dbReference>
<dbReference type="GO" id="GO:0016301">
    <property type="term" value="F:kinase activity"/>
    <property type="evidence" value="ECO:0007669"/>
    <property type="project" value="UniProtKB-KW"/>
</dbReference>
<dbReference type="InterPro" id="IPR003661">
    <property type="entry name" value="HisK_dim/P_dom"/>
</dbReference>
<keyword evidence="7 14" id="KW-0812">Transmembrane</keyword>
<dbReference type="Gene3D" id="3.30.565.10">
    <property type="entry name" value="Histidine kinase-like ATPase, C-terminal domain"/>
    <property type="match status" value="1"/>
</dbReference>
<keyword evidence="8 14" id="KW-0547">Nucleotide-binding</keyword>
<keyword evidence="18" id="KW-1185">Reference proteome</keyword>
<dbReference type="CDD" id="cd06225">
    <property type="entry name" value="HAMP"/>
    <property type="match status" value="1"/>
</dbReference>
<dbReference type="SMART" id="SM00387">
    <property type="entry name" value="HATPase_c"/>
    <property type="match status" value="1"/>
</dbReference>
<dbReference type="CDD" id="cd00082">
    <property type="entry name" value="HisKA"/>
    <property type="match status" value="1"/>
</dbReference>
<dbReference type="Pfam" id="PF02518">
    <property type="entry name" value="HATPase_c"/>
    <property type="match status" value="1"/>
</dbReference>
<comment type="subcellular location">
    <subcellularLocation>
        <location evidence="2">Cell inner membrane</location>
        <topology evidence="2">Multi-pass membrane protein</topology>
    </subcellularLocation>
</comment>
<keyword evidence="13 14" id="KW-0472">Membrane</keyword>
<dbReference type="SUPFAM" id="SSF47384">
    <property type="entry name" value="Homodimeric domain of signal transducing histidine kinase"/>
    <property type="match status" value="1"/>
</dbReference>
<dbReference type="Gene3D" id="6.10.340.10">
    <property type="match status" value="1"/>
</dbReference>
<dbReference type="InterPro" id="IPR003660">
    <property type="entry name" value="HAMP_dom"/>
</dbReference>
<evidence type="ECO:0000259" key="15">
    <source>
        <dbReference type="PROSITE" id="PS50109"/>
    </source>
</evidence>
<feature type="domain" description="Histidine kinase" evidence="15">
    <location>
        <begin position="230"/>
        <end position="449"/>
    </location>
</feature>
<dbReference type="PROSITE" id="PS50885">
    <property type="entry name" value="HAMP"/>
    <property type="match status" value="1"/>
</dbReference>
<comment type="caution">
    <text evidence="17">The sequence shown here is derived from an EMBL/GenBank/DDBJ whole genome shotgun (WGS) entry which is preliminary data.</text>
</comment>
<organism evidence="17 18">
    <name type="scientific">Photobacterium sanguinicancri</name>
    <dbReference type="NCBI Taxonomy" id="875932"/>
    <lineage>
        <taxon>Bacteria</taxon>
        <taxon>Pseudomonadati</taxon>
        <taxon>Pseudomonadota</taxon>
        <taxon>Gammaproteobacteria</taxon>
        <taxon>Vibrionales</taxon>
        <taxon>Vibrionaceae</taxon>
        <taxon>Photobacterium</taxon>
    </lineage>
</organism>
<dbReference type="InterPro" id="IPR003594">
    <property type="entry name" value="HATPase_dom"/>
</dbReference>
<keyword evidence="4 14" id="KW-0997">Cell inner membrane</keyword>
<comment type="catalytic activity">
    <reaction evidence="1 14">
        <text>ATP + protein L-histidine = ADP + protein N-phospho-L-histidine.</text>
        <dbReference type="EC" id="2.7.13.3"/>
    </reaction>
</comment>
<accession>A0ABX4FSY9</accession>
<dbReference type="InterPro" id="IPR005467">
    <property type="entry name" value="His_kinase_dom"/>
</dbReference>
<keyword evidence="9 14" id="KW-0418">Kinase</keyword>
<keyword evidence="5" id="KW-0597">Phosphoprotein</keyword>
<keyword evidence="12 14" id="KW-0902">Two-component regulatory system</keyword>
<dbReference type="InterPro" id="IPR036097">
    <property type="entry name" value="HisK_dim/P_sf"/>
</dbReference>
<evidence type="ECO:0000256" key="5">
    <source>
        <dbReference type="ARBA" id="ARBA00022553"/>
    </source>
</evidence>
<dbReference type="InterPro" id="IPR048590">
    <property type="entry name" value="CusS-like_sensor"/>
</dbReference>
<gene>
    <name evidence="17" type="ORF">ASV53_21070</name>
</gene>
<keyword evidence="6 14" id="KW-0808">Transferase</keyword>
<feature type="domain" description="HAMP" evidence="16">
    <location>
        <begin position="169"/>
        <end position="222"/>
    </location>
</feature>
<dbReference type="EC" id="2.7.13.3" evidence="14"/>
<dbReference type="Pfam" id="PF21085">
    <property type="entry name" value="CusS"/>
    <property type="match status" value="1"/>
</dbReference>
<keyword evidence="11 14" id="KW-1133">Transmembrane helix</keyword>
<dbReference type="PRINTS" id="PR00344">
    <property type="entry name" value="BCTRLSENSOR"/>
</dbReference>
<dbReference type="SUPFAM" id="SSF55874">
    <property type="entry name" value="ATPase domain of HSP90 chaperone/DNA topoisomerase II/histidine kinase"/>
    <property type="match status" value="1"/>
</dbReference>
<dbReference type="InterPro" id="IPR036890">
    <property type="entry name" value="HATPase_C_sf"/>
</dbReference>
<proteinExistence type="predicted"/>
<dbReference type="CDD" id="cd00075">
    <property type="entry name" value="HATPase"/>
    <property type="match status" value="1"/>
</dbReference>
<keyword evidence="3 14" id="KW-1003">Cell membrane</keyword>
<evidence type="ECO:0000259" key="16">
    <source>
        <dbReference type="PROSITE" id="PS50885"/>
    </source>
</evidence>
<evidence type="ECO:0000313" key="18">
    <source>
        <dbReference type="Proteomes" id="UP000215999"/>
    </source>
</evidence>
<evidence type="ECO:0000256" key="7">
    <source>
        <dbReference type="ARBA" id="ARBA00022692"/>
    </source>
</evidence>
<evidence type="ECO:0000256" key="3">
    <source>
        <dbReference type="ARBA" id="ARBA00022475"/>
    </source>
</evidence>
<dbReference type="NCBIfam" id="TIGR01386">
    <property type="entry name" value="cztS_silS_copS"/>
    <property type="match status" value="1"/>
</dbReference>
<feature type="transmembrane region" description="Helical" evidence="14">
    <location>
        <begin position="14"/>
        <end position="36"/>
    </location>
</feature>
<dbReference type="PANTHER" id="PTHR45436:SF15">
    <property type="entry name" value="SENSOR HISTIDINE KINASE CUSS"/>
    <property type="match status" value="1"/>
</dbReference>
<protein>
    <recommendedName>
        <fullName evidence="14">Sensor protein</fullName>
        <ecNumber evidence="14">2.7.13.3</ecNumber>
    </recommendedName>
</protein>
<evidence type="ECO:0000256" key="6">
    <source>
        <dbReference type="ARBA" id="ARBA00022679"/>
    </source>
</evidence>
<dbReference type="Proteomes" id="UP000215999">
    <property type="component" value="Unassembled WGS sequence"/>
</dbReference>
<evidence type="ECO:0000256" key="8">
    <source>
        <dbReference type="ARBA" id="ARBA00022741"/>
    </source>
</evidence>
<evidence type="ECO:0000256" key="9">
    <source>
        <dbReference type="ARBA" id="ARBA00022777"/>
    </source>
</evidence>
<evidence type="ECO:0000256" key="14">
    <source>
        <dbReference type="RuleBase" id="RU364088"/>
    </source>
</evidence>
<dbReference type="InterPro" id="IPR006290">
    <property type="entry name" value="CztS_silS_copS"/>
</dbReference>
<evidence type="ECO:0000256" key="10">
    <source>
        <dbReference type="ARBA" id="ARBA00022840"/>
    </source>
</evidence>
<keyword evidence="10 14" id="KW-0067">ATP-binding</keyword>
<dbReference type="PANTHER" id="PTHR45436">
    <property type="entry name" value="SENSOR HISTIDINE KINASE YKOH"/>
    <property type="match status" value="1"/>
</dbReference>
<evidence type="ECO:0000256" key="12">
    <source>
        <dbReference type="ARBA" id="ARBA00023012"/>
    </source>
</evidence>
<evidence type="ECO:0000313" key="17">
    <source>
        <dbReference type="EMBL" id="OZS41944.1"/>
    </source>
</evidence>
<evidence type="ECO:0000256" key="4">
    <source>
        <dbReference type="ARBA" id="ARBA00022519"/>
    </source>
</evidence>